<evidence type="ECO:0000313" key="1">
    <source>
        <dbReference type="EMBL" id="VVC32048.1"/>
    </source>
</evidence>
<reference evidence="1 2" key="1">
    <citation type="submission" date="2019-08" db="EMBL/GenBank/DDBJ databases">
        <authorList>
            <person name="Alioto T."/>
            <person name="Alioto T."/>
            <person name="Gomez Garrido J."/>
        </authorList>
    </citation>
    <scope>NUCLEOTIDE SEQUENCE [LARGE SCALE GENOMIC DNA]</scope>
</reference>
<proteinExistence type="predicted"/>
<name>A0A5E4MIP1_9HEMI</name>
<dbReference type="AlphaFoldDB" id="A0A5E4MIP1"/>
<evidence type="ECO:0000313" key="2">
    <source>
        <dbReference type="Proteomes" id="UP000325440"/>
    </source>
</evidence>
<sequence length="205" mass="21280">MIALAAHSLAAPSNAKFPSTSPVNEADDRATADILRDTLINITTALVIGGDGGGSSASFRKAEMHHNEQVHNKPHQQHHPISSLIHLLLTVGSAFAPLVGAIVGPLLTNIANGITWAISHTIASGFSSPHGLFSPELGHGANHMKEHPTSYAAEGQPETAAAAPVDTFQAQQPAVGATVEHAEPATVDDTVIDEAKKIGDNPIRT</sequence>
<protein>
    <submittedName>
        <fullName evidence="1">Uncharacterized protein</fullName>
    </submittedName>
</protein>
<gene>
    <name evidence="1" type="ORF">CINCED_3A016845</name>
</gene>
<keyword evidence="2" id="KW-1185">Reference proteome</keyword>
<dbReference type="OrthoDB" id="6598732at2759"/>
<dbReference type="Proteomes" id="UP000325440">
    <property type="component" value="Unassembled WGS sequence"/>
</dbReference>
<accession>A0A5E4MIP1</accession>
<dbReference type="EMBL" id="CABPRJ010000952">
    <property type="protein sequence ID" value="VVC32048.1"/>
    <property type="molecule type" value="Genomic_DNA"/>
</dbReference>
<organism evidence="1 2">
    <name type="scientific">Cinara cedri</name>
    <dbReference type="NCBI Taxonomy" id="506608"/>
    <lineage>
        <taxon>Eukaryota</taxon>
        <taxon>Metazoa</taxon>
        <taxon>Ecdysozoa</taxon>
        <taxon>Arthropoda</taxon>
        <taxon>Hexapoda</taxon>
        <taxon>Insecta</taxon>
        <taxon>Pterygota</taxon>
        <taxon>Neoptera</taxon>
        <taxon>Paraneoptera</taxon>
        <taxon>Hemiptera</taxon>
        <taxon>Sternorrhyncha</taxon>
        <taxon>Aphidomorpha</taxon>
        <taxon>Aphidoidea</taxon>
        <taxon>Aphididae</taxon>
        <taxon>Lachninae</taxon>
        <taxon>Cinara</taxon>
    </lineage>
</organism>